<dbReference type="Pfam" id="PF05973">
    <property type="entry name" value="Gp49"/>
    <property type="match status" value="1"/>
</dbReference>
<dbReference type="EMBL" id="WNJQ01000006">
    <property type="protein sequence ID" value="MBC9825680.1"/>
    <property type="molecule type" value="Genomic_DNA"/>
</dbReference>
<keyword evidence="2" id="KW-1185">Reference proteome</keyword>
<comment type="caution">
    <text evidence="1">The sequence shown here is derived from an EMBL/GenBank/DDBJ whole genome shotgun (WGS) entry which is preliminary data.</text>
</comment>
<dbReference type="InterPro" id="IPR009241">
    <property type="entry name" value="HigB-like"/>
</dbReference>
<protein>
    <submittedName>
        <fullName evidence="1">Type II toxin-antitoxin system RelE/ParE family toxin</fullName>
    </submittedName>
</protein>
<name>A0ABR7TCH6_9LACT</name>
<proteinExistence type="predicted"/>
<organism evidence="1 2">
    <name type="scientific">Carnobacterium inhibens</name>
    <dbReference type="NCBI Taxonomy" id="147709"/>
    <lineage>
        <taxon>Bacteria</taxon>
        <taxon>Bacillati</taxon>
        <taxon>Bacillota</taxon>
        <taxon>Bacilli</taxon>
        <taxon>Lactobacillales</taxon>
        <taxon>Carnobacteriaceae</taxon>
        <taxon>Carnobacterium</taxon>
    </lineage>
</organism>
<dbReference type="RefSeq" id="WP_023176932.1">
    <property type="nucleotide sequence ID" value="NZ_WNJQ01000006.1"/>
</dbReference>
<gene>
    <name evidence="1" type="ORF">GLO26_07560</name>
</gene>
<dbReference type="Proteomes" id="UP000638836">
    <property type="component" value="Unassembled WGS sequence"/>
</dbReference>
<sequence>MVKPTFDWGHEFDKYLNSLSVKDEVRFRALIDRVENMELQDSIRKERVKKLTDDIYELRAQMDEHWIRRSYFQIKNINYYITNGFSKKSNKTPIREINRAENIREIYLNGKGRNEDEQE</sequence>
<evidence type="ECO:0000313" key="1">
    <source>
        <dbReference type="EMBL" id="MBC9825680.1"/>
    </source>
</evidence>
<reference evidence="1 2" key="1">
    <citation type="journal article" date="2020" name="Microorganisms">
        <title>New Insight into Antimicrobial Compounds from Food and Marine-Sourced Carnobacterium Species through Phenotype and Genome Analyses.</title>
        <authorList>
            <person name="Begrem S."/>
            <person name="Ivaniuk F."/>
            <person name="Gigout-Chevalier F."/>
            <person name="Kolypczuk L."/>
            <person name="Bonnetot S."/>
            <person name="Leroi F."/>
            <person name="Grovel O."/>
            <person name="Delbarre-Ladrat C."/>
            <person name="Passerini D."/>
        </authorList>
    </citation>
    <scope>NUCLEOTIDE SEQUENCE [LARGE SCALE GENOMIC DNA]</scope>
    <source>
        <strain evidence="1 2">MIP2551</strain>
    </source>
</reference>
<accession>A0ABR7TCH6</accession>
<evidence type="ECO:0000313" key="2">
    <source>
        <dbReference type="Proteomes" id="UP000638836"/>
    </source>
</evidence>